<keyword evidence="3" id="KW-1185">Reference proteome</keyword>
<feature type="signal peptide" evidence="1">
    <location>
        <begin position="1"/>
        <end position="23"/>
    </location>
</feature>
<dbReference type="EMBL" id="JACXAF010000027">
    <property type="protein sequence ID" value="MBD1391045.1"/>
    <property type="molecule type" value="Genomic_DNA"/>
</dbReference>
<dbReference type="RefSeq" id="WP_191146108.1">
    <property type="nucleotide sequence ID" value="NZ_JACXAF010000027.1"/>
</dbReference>
<reference evidence="2" key="1">
    <citation type="submission" date="2020-09" db="EMBL/GenBank/DDBJ databases">
        <title>A novel bacterium of genus Neiella, isolated from South China Sea.</title>
        <authorList>
            <person name="Huang H."/>
            <person name="Mo K."/>
            <person name="Hu Y."/>
        </authorList>
    </citation>
    <scope>NUCLEOTIDE SEQUENCE</scope>
    <source>
        <strain evidence="2">HB171785</strain>
    </source>
</reference>
<feature type="chain" id="PRO_5035312196" description="DUF1311 domain-containing protein" evidence="1">
    <location>
        <begin position="24"/>
        <end position="90"/>
    </location>
</feature>
<evidence type="ECO:0000313" key="2">
    <source>
        <dbReference type="EMBL" id="MBD1391045.1"/>
    </source>
</evidence>
<evidence type="ECO:0000313" key="3">
    <source>
        <dbReference type="Proteomes" id="UP000638014"/>
    </source>
</evidence>
<gene>
    <name evidence="2" type="ORF">IC617_16580</name>
</gene>
<name>A0A8J6R415_9GAMM</name>
<sequence>MTNPFKICLIVVLICWPNAALLAASKPYPTTSSMDRKCLYLAKQMNRTIKKLKKDPIDKRQLQADLHDYQLEWKEHRCDDGGKAETASRS</sequence>
<keyword evidence="1" id="KW-0732">Signal</keyword>
<dbReference type="Proteomes" id="UP000638014">
    <property type="component" value="Unassembled WGS sequence"/>
</dbReference>
<organism evidence="2 3">
    <name type="scientific">Neiella litorisoli</name>
    <dbReference type="NCBI Taxonomy" id="2771431"/>
    <lineage>
        <taxon>Bacteria</taxon>
        <taxon>Pseudomonadati</taxon>
        <taxon>Pseudomonadota</taxon>
        <taxon>Gammaproteobacteria</taxon>
        <taxon>Alteromonadales</taxon>
        <taxon>Echinimonadaceae</taxon>
        <taxon>Neiella</taxon>
    </lineage>
</organism>
<evidence type="ECO:0008006" key="4">
    <source>
        <dbReference type="Google" id="ProtNLM"/>
    </source>
</evidence>
<dbReference type="AlphaFoldDB" id="A0A8J6R415"/>
<accession>A0A8J6R415</accession>
<comment type="caution">
    <text evidence="2">The sequence shown here is derived from an EMBL/GenBank/DDBJ whole genome shotgun (WGS) entry which is preliminary data.</text>
</comment>
<evidence type="ECO:0000256" key="1">
    <source>
        <dbReference type="SAM" id="SignalP"/>
    </source>
</evidence>
<proteinExistence type="predicted"/>
<protein>
    <recommendedName>
        <fullName evidence="4">DUF1311 domain-containing protein</fullName>
    </recommendedName>
</protein>